<dbReference type="InterPro" id="IPR008920">
    <property type="entry name" value="TF_FadR/GntR_C"/>
</dbReference>
<sequence length="262" mass="28790">MPAYSQDELASELTNKYILNDQSSSGMMPSARILAEKYGVSRLFLREVLAGLQRQGLVKAVPGRGVFVRKPHMLDTAKNVHTTLRQSAATARHLIEARINIEEQTVRLAALRATDEDIAQLEVALKSFDDATELLARAKSDIAFHSLIAKATQNPVLQVVFGSITTLTFEIMLRSLADAKTMAQGAPLHHSILQAIKAKDPDKAVAAMCKHLHIAEDTYESDFDIPLSDVADRVIKQSFGASISIHEVLDAALKDYSMDILR</sequence>
<dbReference type="InterPro" id="IPR000524">
    <property type="entry name" value="Tscrpt_reg_HTH_GntR"/>
</dbReference>
<dbReference type="RefSeq" id="WP_095672233.1">
    <property type="nucleotide sequence ID" value="NZ_CP016771.1"/>
</dbReference>
<evidence type="ECO:0000256" key="1">
    <source>
        <dbReference type="ARBA" id="ARBA00023015"/>
    </source>
</evidence>
<keyword evidence="1" id="KW-0805">Transcription regulation</keyword>
<dbReference type="PRINTS" id="PR00035">
    <property type="entry name" value="HTHGNTR"/>
</dbReference>
<dbReference type="GO" id="GO:0003677">
    <property type="term" value="F:DNA binding"/>
    <property type="evidence" value="ECO:0007669"/>
    <property type="project" value="UniProtKB-KW"/>
</dbReference>
<name>A0A249K8L7_9ACTN</name>
<dbReference type="KEGG" id="nhi:B1s21160_02115"/>
<evidence type="ECO:0000259" key="4">
    <source>
        <dbReference type="PROSITE" id="PS50949"/>
    </source>
</evidence>
<accession>A0A249K8L7</accession>
<dbReference type="PANTHER" id="PTHR43537:SF5">
    <property type="entry name" value="UXU OPERON TRANSCRIPTIONAL REGULATOR"/>
    <property type="match status" value="1"/>
</dbReference>
<dbReference type="GO" id="GO:0003700">
    <property type="term" value="F:DNA-binding transcription factor activity"/>
    <property type="evidence" value="ECO:0007669"/>
    <property type="project" value="InterPro"/>
</dbReference>
<protein>
    <submittedName>
        <fullName evidence="5">DNA-binding transcriptional regulator, FadR family</fullName>
    </submittedName>
</protein>
<dbReference type="OrthoDB" id="4535513at2"/>
<organism evidence="5 6">
    <name type="scientific">Candidatus Nanopelagicus hibericus</name>
    <dbReference type="NCBI Taxonomy" id="1884915"/>
    <lineage>
        <taxon>Bacteria</taxon>
        <taxon>Bacillati</taxon>
        <taxon>Actinomycetota</taxon>
        <taxon>Actinomycetes</taxon>
        <taxon>Candidatus Nanopelagicales</taxon>
        <taxon>Candidatus Nanopelagicaceae</taxon>
        <taxon>Candidatus Nanopelagicus</taxon>
    </lineage>
</organism>
<dbReference type="InterPro" id="IPR011711">
    <property type="entry name" value="GntR_C"/>
</dbReference>
<feature type="domain" description="HTH gntR-type" evidence="4">
    <location>
        <begin position="3"/>
        <end position="71"/>
    </location>
</feature>
<keyword evidence="6" id="KW-1185">Reference proteome</keyword>
<keyword evidence="3" id="KW-0804">Transcription</keyword>
<evidence type="ECO:0000256" key="2">
    <source>
        <dbReference type="ARBA" id="ARBA00023125"/>
    </source>
</evidence>
<dbReference type="InterPro" id="IPR036390">
    <property type="entry name" value="WH_DNA-bd_sf"/>
</dbReference>
<gene>
    <name evidence="5" type="ORF">B1s21160_02115</name>
</gene>
<dbReference type="PROSITE" id="PS50949">
    <property type="entry name" value="HTH_GNTR"/>
    <property type="match status" value="1"/>
</dbReference>
<evidence type="ECO:0000256" key="3">
    <source>
        <dbReference type="ARBA" id="ARBA00023163"/>
    </source>
</evidence>
<dbReference type="EMBL" id="CP016771">
    <property type="protein sequence ID" value="ASY13147.1"/>
    <property type="molecule type" value="Genomic_DNA"/>
</dbReference>
<evidence type="ECO:0000313" key="5">
    <source>
        <dbReference type="EMBL" id="ASY13147.1"/>
    </source>
</evidence>
<dbReference type="SMART" id="SM00895">
    <property type="entry name" value="FCD"/>
    <property type="match status" value="1"/>
</dbReference>
<reference evidence="5 6" key="1">
    <citation type="submission" date="2016-07" db="EMBL/GenBank/DDBJ databases">
        <title>High microdiversification within the ubiquitous acI lineage of Actinobacteria.</title>
        <authorList>
            <person name="Neuenschwander S.M."/>
            <person name="Salcher M."/>
            <person name="Ghai R."/>
            <person name="Pernthaler J."/>
        </authorList>
    </citation>
    <scope>NUCLEOTIDE SEQUENCE [LARGE SCALE GENOMIC DNA]</scope>
    <source>
        <strain evidence="5">MMS-21-160</strain>
    </source>
</reference>
<keyword evidence="2 5" id="KW-0238">DNA-binding</keyword>
<dbReference type="SUPFAM" id="SSF46785">
    <property type="entry name" value="Winged helix' DNA-binding domain"/>
    <property type="match status" value="1"/>
</dbReference>
<dbReference type="Pfam" id="PF07729">
    <property type="entry name" value="FCD"/>
    <property type="match status" value="1"/>
</dbReference>
<dbReference type="Gene3D" id="1.20.120.530">
    <property type="entry name" value="GntR ligand-binding domain-like"/>
    <property type="match status" value="1"/>
</dbReference>
<dbReference type="Pfam" id="PF00392">
    <property type="entry name" value="GntR"/>
    <property type="match status" value="1"/>
</dbReference>
<dbReference type="SUPFAM" id="SSF48008">
    <property type="entry name" value="GntR ligand-binding domain-like"/>
    <property type="match status" value="1"/>
</dbReference>
<proteinExistence type="predicted"/>
<dbReference type="InterPro" id="IPR036388">
    <property type="entry name" value="WH-like_DNA-bd_sf"/>
</dbReference>
<dbReference type="Gene3D" id="1.10.10.10">
    <property type="entry name" value="Winged helix-like DNA-binding domain superfamily/Winged helix DNA-binding domain"/>
    <property type="match status" value="1"/>
</dbReference>
<dbReference type="PANTHER" id="PTHR43537">
    <property type="entry name" value="TRANSCRIPTIONAL REGULATOR, GNTR FAMILY"/>
    <property type="match status" value="1"/>
</dbReference>
<dbReference type="Proteomes" id="UP000217171">
    <property type="component" value="Chromosome"/>
</dbReference>
<evidence type="ECO:0000313" key="6">
    <source>
        <dbReference type="Proteomes" id="UP000217171"/>
    </source>
</evidence>
<dbReference type="AlphaFoldDB" id="A0A249K8L7"/>